<dbReference type="SUPFAM" id="SSF89082">
    <property type="entry name" value="Antibiotic binding domain of TipA-like multidrug resistance regulators"/>
    <property type="match status" value="1"/>
</dbReference>
<dbReference type="InterPro" id="IPR036244">
    <property type="entry name" value="TipA-like_antibiotic-bd"/>
</dbReference>
<dbReference type="GO" id="GO:0003700">
    <property type="term" value="F:DNA-binding transcription factor activity"/>
    <property type="evidence" value="ECO:0007669"/>
    <property type="project" value="InterPro"/>
</dbReference>
<sequence length="257" mass="29265">MIEWDVAELARRAGITTRTLRHYDQIGLLAPSRVTAAGVRHYDSDAVARLQRILLLRDVGMPLAQIAELLEHEDEVQEVAALEDHIRVLKSQRAALEVRITAVRHLLEARRDGREPDPDILLEGFNDRYEAEVVQRWGREAYEAGNRWWHGKTFSQQQEWKRESEQLVADWVRTFRSGVTPGSTPAREMVRCHIAWLSRIPGTPTHAGDHGQALEMITGLAHMYVEDPGLRHAFGGEESSRFVRDALLVHAADLLQH</sequence>
<dbReference type="InterPro" id="IPR009061">
    <property type="entry name" value="DNA-bd_dom_put_sf"/>
</dbReference>
<dbReference type="OrthoDB" id="9809391at2"/>
<dbReference type="Gene3D" id="1.10.490.50">
    <property type="entry name" value="Antibiotic binding domain of TipA-like multidrug resistance regulators"/>
    <property type="match status" value="1"/>
</dbReference>
<dbReference type="SMART" id="SM00422">
    <property type="entry name" value="HTH_MERR"/>
    <property type="match status" value="1"/>
</dbReference>
<dbReference type="PANTHER" id="PTHR30204:SF69">
    <property type="entry name" value="MERR-FAMILY TRANSCRIPTIONAL REGULATOR"/>
    <property type="match status" value="1"/>
</dbReference>
<dbReference type="Proteomes" id="UP000280819">
    <property type="component" value="Unassembled WGS sequence"/>
</dbReference>
<dbReference type="Pfam" id="PF07739">
    <property type="entry name" value="TipAS"/>
    <property type="match status" value="1"/>
</dbReference>
<dbReference type="Pfam" id="PF13411">
    <property type="entry name" value="MerR_1"/>
    <property type="match status" value="1"/>
</dbReference>
<evidence type="ECO:0000256" key="4">
    <source>
        <dbReference type="ARBA" id="ARBA00023163"/>
    </source>
</evidence>
<evidence type="ECO:0000259" key="6">
    <source>
        <dbReference type="PROSITE" id="PS50937"/>
    </source>
</evidence>
<dbReference type="EMBL" id="RQZG01000002">
    <property type="protein sequence ID" value="RRD06612.1"/>
    <property type="molecule type" value="Genomic_DNA"/>
</dbReference>
<gene>
    <name evidence="7" type="ORF">EII34_03010</name>
</gene>
<dbReference type="AlphaFoldDB" id="A0A3P1TB04"/>
<dbReference type="PRINTS" id="PR00040">
    <property type="entry name" value="HTHMERR"/>
</dbReference>
<evidence type="ECO:0000313" key="7">
    <source>
        <dbReference type="EMBL" id="RRD06612.1"/>
    </source>
</evidence>
<organism evidence="7 8">
    <name type="scientific">Arachnia propionica</name>
    <dbReference type="NCBI Taxonomy" id="1750"/>
    <lineage>
        <taxon>Bacteria</taxon>
        <taxon>Bacillati</taxon>
        <taxon>Actinomycetota</taxon>
        <taxon>Actinomycetes</taxon>
        <taxon>Propionibacteriales</taxon>
        <taxon>Propionibacteriaceae</taxon>
        <taxon>Arachnia</taxon>
    </lineage>
</organism>
<feature type="coiled-coil region" evidence="5">
    <location>
        <begin position="72"/>
        <end position="99"/>
    </location>
</feature>
<dbReference type="Gene3D" id="1.10.1660.10">
    <property type="match status" value="1"/>
</dbReference>
<accession>A0A3P1TB04</accession>
<reference evidence="7 8" key="1">
    <citation type="submission" date="2018-11" db="EMBL/GenBank/DDBJ databases">
        <title>Genomes From Bacteria Associated with the Canine Oral Cavity: a Test Case for Automated Genome-Based Taxonomic Assignment.</title>
        <authorList>
            <person name="Coil D.A."/>
            <person name="Jospin G."/>
            <person name="Darling A.E."/>
            <person name="Wallis C."/>
            <person name="Davis I.J."/>
            <person name="Harris S."/>
            <person name="Eisen J.A."/>
            <person name="Holcombe L.J."/>
            <person name="O'Flynn C."/>
        </authorList>
    </citation>
    <scope>NUCLEOTIDE SEQUENCE [LARGE SCALE GENOMIC DNA]</scope>
    <source>
        <strain evidence="7 8">OH887_COT-365</strain>
    </source>
</reference>
<evidence type="ECO:0000256" key="1">
    <source>
        <dbReference type="ARBA" id="ARBA00022491"/>
    </source>
</evidence>
<dbReference type="GO" id="GO:0003677">
    <property type="term" value="F:DNA binding"/>
    <property type="evidence" value="ECO:0007669"/>
    <property type="project" value="UniProtKB-KW"/>
</dbReference>
<dbReference type="PROSITE" id="PS00552">
    <property type="entry name" value="HTH_MERR_1"/>
    <property type="match status" value="1"/>
</dbReference>
<keyword evidence="2" id="KW-0805">Transcription regulation</keyword>
<dbReference type="InterPro" id="IPR000551">
    <property type="entry name" value="MerR-type_HTH_dom"/>
</dbReference>
<feature type="domain" description="HTH merR-type" evidence="6">
    <location>
        <begin position="3"/>
        <end position="72"/>
    </location>
</feature>
<evidence type="ECO:0000256" key="2">
    <source>
        <dbReference type="ARBA" id="ARBA00023015"/>
    </source>
</evidence>
<dbReference type="PANTHER" id="PTHR30204">
    <property type="entry name" value="REDOX-CYCLING DRUG-SENSING TRANSCRIPTIONAL ACTIVATOR SOXR"/>
    <property type="match status" value="1"/>
</dbReference>
<dbReference type="RefSeq" id="WP_124842786.1">
    <property type="nucleotide sequence ID" value="NZ_RQZG01000002.1"/>
</dbReference>
<dbReference type="InterPro" id="IPR012925">
    <property type="entry name" value="TipAS_dom"/>
</dbReference>
<dbReference type="InterPro" id="IPR047057">
    <property type="entry name" value="MerR_fam"/>
</dbReference>
<keyword evidence="3" id="KW-0238">DNA-binding</keyword>
<keyword evidence="4" id="KW-0804">Transcription</keyword>
<dbReference type="CDD" id="cd01106">
    <property type="entry name" value="HTH_TipAL-Mta"/>
    <property type="match status" value="1"/>
</dbReference>
<evidence type="ECO:0000313" key="8">
    <source>
        <dbReference type="Proteomes" id="UP000280819"/>
    </source>
</evidence>
<evidence type="ECO:0000256" key="3">
    <source>
        <dbReference type="ARBA" id="ARBA00023125"/>
    </source>
</evidence>
<dbReference type="SUPFAM" id="SSF46955">
    <property type="entry name" value="Putative DNA-binding domain"/>
    <property type="match status" value="1"/>
</dbReference>
<comment type="caution">
    <text evidence="7">The sequence shown here is derived from an EMBL/GenBank/DDBJ whole genome shotgun (WGS) entry which is preliminary data.</text>
</comment>
<keyword evidence="5" id="KW-0175">Coiled coil</keyword>
<evidence type="ECO:0000256" key="5">
    <source>
        <dbReference type="SAM" id="Coils"/>
    </source>
</evidence>
<keyword evidence="1" id="KW-0678">Repressor</keyword>
<dbReference type="PROSITE" id="PS50937">
    <property type="entry name" value="HTH_MERR_2"/>
    <property type="match status" value="1"/>
</dbReference>
<name>A0A3P1TB04_9ACTN</name>
<proteinExistence type="predicted"/>
<protein>
    <submittedName>
        <fullName evidence="7">MerR family transcriptional regulator</fullName>
    </submittedName>
</protein>